<reference evidence="1 2" key="2">
    <citation type="journal article" date="2024" name="Int. J. Syst. Evol. Microbiol.">
        <title>Promethearchaeum syntrophicum gen. nov., sp. nov., an anaerobic, obligately syntrophic archaeon, the first isolate of the lineage 'Asgard' archaea, and proposal of the new archaeal phylum Promethearchaeota phyl. nov. and kingdom Promethearchaeati regn. nov.</title>
        <authorList>
            <person name="Imachi H."/>
            <person name="Nobu M.K."/>
            <person name="Kato S."/>
            <person name="Takaki Y."/>
            <person name="Miyazaki M."/>
            <person name="Miyata M."/>
            <person name="Ogawara M."/>
            <person name="Saito Y."/>
            <person name="Sakai S."/>
            <person name="Tahara Y.O."/>
            <person name="Takano Y."/>
            <person name="Tasumi E."/>
            <person name="Uematsu K."/>
            <person name="Yoshimura T."/>
            <person name="Itoh T."/>
            <person name="Ohkuma M."/>
            <person name="Takai K."/>
        </authorList>
    </citation>
    <scope>NUCLEOTIDE SEQUENCE [LARGE SCALE GENOMIC DNA]</scope>
    <source>
        <strain evidence="1 2">MK-D1</strain>
    </source>
</reference>
<evidence type="ECO:0000313" key="1">
    <source>
        <dbReference type="EMBL" id="XDF89259.1"/>
    </source>
</evidence>
<dbReference type="EMBL" id="CP042905">
    <property type="protein sequence ID" value="XDF89259.1"/>
    <property type="molecule type" value="Genomic_DNA"/>
</dbReference>
<proteinExistence type="predicted"/>
<accession>A0AC61ZTX4</accession>
<sequence length="52" mass="6465">MPVTDPYLRRVADHYHLYVYICRKCGARNPFRAKKCRRCRSKDLRPKRRERK</sequence>
<keyword evidence="2" id="KW-1185">Reference proteome</keyword>
<organism evidence="1 2">
    <name type="scientific">Promethearchaeum syntrophicum</name>
    <dbReference type="NCBI Taxonomy" id="2594042"/>
    <lineage>
        <taxon>Archaea</taxon>
        <taxon>Promethearchaeati</taxon>
        <taxon>Promethearchaeota</taxon>
        <taxon>Promethearchaeia</taxon>
        <taxon>Promethearchaeales</taxon>
        <taxon>Promethearchaeaceae</taxon>
        <taxon>Promethearchaeum</taxon>
    </lineage>
</organism>
<name>A0AC61ZTX4_9ARCH</name>
<evidence type="ECO:0000313" key="2">
    <source>
        <dbReference type="Proteomes" id="UP000321408"/>
    </source>
</evidence>
<keyword evidence="1" id="KW-0689">Ribosomal protein</keyword>
<dbReference type="Proteomes" id="UP000321408">
    <property type="component" value="Chromosome"/>
</dbReference>
<keyword evidence="1" id="KW-0687">Ribonucleoprotein</keyword>
<gene>
    <name evidence="1" type="ORF">DSAG12_04120</name>
</gene>
<reference evidence="1 2" key="1">
    <citation type="journal article" date="2020" name="Nature">
        <title>Isolation of an archaeon at the prokaryote-eukaryote interface.</title>
        <authorList>
            <person name="Imachi H."/>
            <person name="Nobu M.K."/>
            <person name="Nakahara N."/>
            <person name="Morono Y."/>
            <person name="Ogawara M."/>
            <person name="Takaki Y."/>
            <person name="Takano Y."/>
            <person name="Uematsu K."/>
            <person name="Ikuta T."/>
            <person name="Ito M."/>
            <person name="Matsui Y."/>
            <person name="Miyazaki M."/>
            <person name="Murata K."/>
            <person name="Saito Y."/>
            <person name="Sakai S."/>
            <person name="Song C."/>
            <person name="Tasumi E."/>
            <person name="Yamanaka Y."/>
            <person name="Yamaguchi T."/>
            <person name="Kamagata Y."/>
            <person name="Tamaki H."/>
            <person name="Takai K."/>
        </authorList>
    </citation>
    <scope>NUCLEOTIDE SEQUENCE [LARGE SCALE GENOMIC DNA]</scope>
    <source>
        <strain evidence="1 2">MK-D1</strain>
    </source>
</reference>
<protein>
    <submittedName>
        <fullName evidence="1">50S ribosomal protein L40e</fullName>
    </submittedName>
</protein>